<dbReference type="InterPro" id="IPR051311">
    <property type="entry name" value="DedA_domain"/>
</dbReference>
<organism evidence="9 10">
    <name type="scientific">Anaerocolumna sedimenticola</name>
    <dbReference type="NCBI Taxonomy" id="2696063"/>
    <lineage>
        <taxon>Bacteria</taxon>
        <taxon>Bacillati</taxon>
        <taxon>Bacillota</taxon>
        <taxon>Clostridia</taxon>
        <taxon>Lachnospirales</taxon>
        <taxon>Lachnospiraceae</taxon>
        <taxon>Anaerocolumna</taxon>
    </lineage>
</organism>
<dbReference type="PANTHER" id="PTHR42709:SF6">
    <property type="entry name" value="UNDECAPRENYL PHOSPHATE TRANSPORTER A"/>
    <property type="match status" value="1"/>
</dbReference>
<evidence type="ECO:0000313" key="9">
    <source>
        <dbReference type="EMBL" id="QHQ60954.1"/>
    </source>
</evidence>
<accession>A0A6P1TIJ3</accession>
<sequence length="170" mass="18889">MDTQIITNYFHQYGAIVIFVIVFLEYLNLPGFPAGLVFPLAGIWASQGGIGFGMALLLSVLAGLCGSSLLYFVGRFGGEFLLNRYVKKFPKHKRAIDQAMERVRNKGYIGIFIGKLIPVIRTIIPIPAGILKMNFWRYTVFSMLGITIWNLTLVGAGYLLGNPVLQVLNE</sequence>
<evidence type="ECO:0000256" key="4">
    <source>
        <dbReference type="ARBA" id="ARBA00022692"/>
    </source>
</evidence>
<evidence type="ECO:0000256" key="2">
    <source>
        <dbReference type="ARBA" id="ARBA00010792"/>
    </source>
</evidence>
<dbReference type="InterPro" id="IPR032816">
    <property type="entry name" value="VTT_dom"/>
</dbReference>
<dbReference type="AlphaFoldDB" id="A0A6P1TIJ3"/>
<evidence type="ECO:0000313" key="10">
    <source>
        <dbReference type="Proteomes" id="UP000464314"/>
    </source>
</evidence>
<evidence type="ECO:0000256" key="6">
    <source>
        <dbReference type="ARBA" id="ARBA00023136"/>
    </source>
</evidence>
<feature type="transmembrane region" description="Helical" evidence="7">
    <location>
        <begin position="136"/>
        <end position="160"/>
    </location>
</feature>
<dbReference type="EMBL" id="CP048000">
    <property type="protein sequence ID" value="QHQ60954.1"/>
    <property type="molecule type" value="Genomic_DNA"/>
</dbReference>
<evidence type="ECO:0000259" key="8">
    <source>
        <dbReference type="Pfam" id="PF09335"/>
    </source>
</evidence>
<keyword evidence="10" id="KW-1185">Reference proteome</keyword>
<dbReference type="KEGG" id="anr:Ana3638_09370"/>
<feature type="domain" description="VTT" evidence="8">
    <location>
        <begin position="43"/>
        <end position="158"/>
    </location>
</feature>
<evidence type="ECO:0000256" key="1">
    <source>
        <dbReference type="ARBA" id="ARBA00004651"/>
    </source>
</evidence>
<keyword evidence="4 7" id="KW-0812">Transmembrane</keyword>
<evidence type="ECO:0000256" key="3">
    <source>
        <dbReference type="ARBA" id="ARBA00022475"/>
    </source>
</evidence>
<keyword evidence="6 7" id="KW-0472">Membrane</keyword>
<evidence type="ECO:0000256" key="5">
    <source>
        <dbReference type="ARBA" id="ARBA00022989"/>
    </source>
</evidence>
<feature type="transmembrane region" description="Helical" evidence="7">
    <location>
        <begin position="12"/>
        <end position="29"/>
    </location>
</feature>
<evidence type="ECO:0000256" key="7">
    <source>
        <dbReference type="SAM" id="Phobius"/>
    </source>
</evidence>
<keyword evidence="5 7" id="KW-1133">Transmembrane helix</keyword>
<feature type="transmembrane region" description="Helical" evidence="7">
    <location>
        <begin position="49"/>
        <end position="74"/>
    </location>
</feature>
<reference evidence="9 10" key="1">
    <citation type="submission" date="2020-01" db="EMBL/GenBank/DDBJ databases">
        <title>Genome analysis of Anaerocolumna sp. CBA3638.</title>
        <authorList>
            <person name="Kim J."/>
            <person name="Roh S.W."/>
        </authorList>
    </citation>
    <scope>NUCLEOTIDE SEQUENCE [LARGE SCALE GENOMIC DNA]</scope>
    <source>
        <strain evidence="9 10">CBA3638</strain>
    </source>
</reference>
<feature type="transmembrane region" description="Helical" evidence="7">
    <location>
        <begin position="108"/>
        <end position="130"/>
    </location>
</feature>
<gene>
    <name evidence="9" type="ORF">Ana3638_09370</name>
</gene>
<dbReference type="Pfam" id="PF09335">
    <property type="entry name" value="VTT_dom"/>
    <property type="match status" value="1"/>
</dbReference>
<protein>
    <submittedName>
        <fullName evidence="9">DedA family protein</fullName>
    </submittedName>
</protein>
<comment type="similarity">
    <text evidence="2">Belongs to the DedA family.</text>
</comment>
<dbReference type="PANTHER" id="PTHR42709">
    <property type="entry name" value="ALKALINE PHOSPHATASE LIKE PROTEIN"/>
    <property type="match status" value="1"/>
</dbReference>
<dbReference type="RefSeq" id="WP_161837782.1">
    <property type="nucleotide sequence ID" value="NZ_CP048000.1"/>
</dbReference>
<proteinExistence type="inferred from homology"/>
<keyword evidence="3" id="KW-1003">Cell membrane</keyword>
<dbReference type="GO" id="GO:0005886">
    <property type="term" value="C:plasma membrane"/>
    <property type="evidence" value="ECO:0007669"/>
    <property type="project" value="UniProtKB-SubCell"/>
</dbReference>
<name>A0A6P1TIJ3_9FIRM</name>
<dbReference type="Proteomes" id="UP000464314">
    <property type="component" value="Chromosome"/>
</dbReference>
<comment type="subcellular location">
    <subcellularLocation>
        <location evidence="1">Cell membrane</location>
        <topology evidence="1">Multi-pass membrane protein</topology>
    </subcellularLocation>
</comment>